<dbReference type="RefSeq" id="WP_135621838.1">
    <property type="nucleotide sequence ID" value="NZ_RQGD01000010.1"/>
</dbReference>
<dbReference type="EMBL" id="RQGD01000010">
    <property type="protein sequence ID" value="TGL62164.1"/>
    <property type="molecule type" value="Genomic_DNA"/>
</dbReference>
<dbReference type="Proteomes" id="UP000297693">
    <property type="component" value="Unassembled WGS sequence"/>
</dbReference>
<evidence type="ECO:0000313" key="2">
    <source>
        <dbReference type="EMBL" id="TGL62164.1"/>
    </source>
</evidence>
<accession>A0A4R9KBG6</accession>
<keyword evidence="1" id="KW-0812">Transmembrane</keyword>
<feature type="transmembrane region" description="Helical" evidence="1">
    <location>
        <begin position="15"/>
        <end position="34"/>
    </location>
</feature>
<protein>
    <submittedName>
        <fullName evidence="2">Uncharacterized protein</fullName>
    </submittedName>
</protein>
<evidence type="ECO:0000256" key="1">
    <source>
        <dbReference type="SAM" id="Phobius"/>
    </source>
</evidence>
<proteinExistence type="predicted"/>
<dbReference type="AlphaFoldDB" id="A0A4R9KBG6"/>
<feature type="transmembrane region" description="Helical" evidence="1">
    <location>
        <begin position="43"/>
        <end position="60"/>
    </location>
</feature>
<reference evidence="2" key="1">
    <citation type="journal article" date="2019" name="PLoS Negl. Trop. Dis.">
        <title>Revisiting the worldwide diversity of Leptospira species in the environment.</title>
        <authorList>
            <person name="Vincent A.T."/>
            <person name="Schiettekatte O."/>
            <person name="Bourhy P."/>
            <person name="Veyrier F.J."/>
            <person name="Picardeau M."/>
        </authorList>
    </citation>
    <scope>NUCLEOTIDE SEQUENCE [LARGE SCALE GENOMIC DNA]</scope>
    <source>
        <strain evidence="2">201702476</strain>
    </source>
</reference>
<name>A0A4R9KBG6_9LEPT</name>
<feature type="transmembrane region" description="Helical" evidence="1">
    <location>
        <begin position="80"/>
        <end position="99"/>
    </location>
</feature>
<keyword evidence="1" id="KW-0472">Membrane</keyword>
<keyword evidence="3" id="KW-1185">Reference proteome</keyword>
<sequence length="112" mass="13377">MNEFGKFMEIACFTYWWQVITVYLLYMVPLSIWMRNFQWYDQYAYGLFCMGILEFGGYSLGTSIAFENNLIDKIFGIRNFSLAMTLFFGFYFPLGNWLVNHVHQLILKQKIS</sequence>
<gene>
    <name evidence="2" type="ORF">EHQ58_02870</name>
</gene>
<comment type="caution">
    <text evidence="2">The sequence shown here is derived from an EMBL/GenBank/DDBJ whole genome shotgun (WGS) entry which is preliminary data.</text>
</comment>
<evidence type="ECO:0000313" key="3">
    <source>
        <dbReference type="Proteomes" id="UP000297693"/>
    </source>
</evidence>
<keyword evidence="1" id="KW-1133">Transmembrane helix</keyword>
<organism evidence="2 3">
    <name type="scientific">Leptospira ognonensis</name>
    <dbReference type="NCBI Taxonomy" id="2484945"/>
    <lineage>
        <taxon>Bacteria</taxon>
        <taxon>Pseudomonadati</taxon>
        <taxon>Spirochaetota</taxon>
        <taxon>Spirochaetia</taxon>
        <taxon>Leptospirales</taxon>
        <taxon>Leptospiraceae</taxon>
        <taxon>Leptospira</taxon>
    </lineage>
</organism>
<dbReference type="OrthoDB" id="1178539at2"/>